<evidence type="ECO:0000256" key="1">
    <source>
        <dbReference type="SAM" id="SignalP"/>
    </source>
</evidence>
<accession>A0A8J6JWC0</accession>
<comment type="caution">
    <text evidence="2">The sequence shown here is derived from an EMBL/GenBank/DDBJ whole genome shotgun (WGS) entry which is preliminary data.</text>
</comment>
<dbReference type="AlphaFoldDB" id="A0A8J6JWC0"/>
<feature type="chain" id="PRO_5035222165" evidence="1">
    <location>
        <begin position="24"/>
        <end position="84"/>
    </location>
</feature>
<name>A0A8J6JWC0_ELECQ</name>
<organism evidence="2 3">
    <name type="scientific">Eleutherodactylus coqui</name>
    <name type="common">Puerto Rican coqui</name>
    <dbReference type="NCBI Taxonomy" id="57060"/>
    <lineage>
        <taxon>Eukaryota</taxon>
        <taxon>Metazoa</taxon>
        <taxon>Chordata</taxon>
        <taxon>Craniata</taxon>
        <taxon>Vertebrata</taxon>
        <taxon>Euteleostomi</taxon>
        <taxon>Amphibia</taxon>
        <taxon>Batrachia</taxon>
        <taxon>Anura</taxon>
        <taxon>Neobatrachia</taxon>
        <taxon>Hyloidea</taxon>
        <taxon>Eleutherodactylidae</taxon>
        <taxon>Eleutherodactylinae</taxon>
        <taxon>Eleutherodactylus</taxon>
        <taxon>Eleutherodactylus</taxon>
    </lineage>
</organism>
<evidence type="ECO:0000313" key="2">
    <source>
        <dbReference type="EMBL" id="KAG9472863.1"/>
    </source>
</evidence>
<dbReference type="EMBL" id="WNTK01000031">
    <property type="protein sequence ID" value="KAG9472863.1"/>
    <property type="molecule type" value="Genomic_DNA"/>
</dbReference>
<evidence type="ECO:0000313" key="3">
    <source>
        <dbReference type="Proteomes" id="UP000770717"/>
    </source>
</evidence>
<keyword evidence="1" id="KW-0732">Signal</keyword>
<dbReference type="Proteomes" id="UP000770717">
    <property type="component" value="Unassembled WGS sequence"/>
</dbReference>
<keyword evidence="3" id="KW-1185">Reference proteome</keyword>
<gene>
    <name evidence="2" type="ORF">GDO78_016064</name>
</gene>
<feature type="signal peptide" evidence="1">
    <location>
        <begin position="1"/>
        <end position="23"/>
    </location>
</feature>
<sequence length="84" mass="9447">MKTLTRIVLLSLGAFLLISIVATQEEGVTVMDTTPPVESSIAENEEITDIPQQSEIPKYTMSLISITIGLSMDYRQEPRYRWDA</sequence>
<protein>
    <submittedName>
        <fullName evidence="2">Uncharacterized protein</fullName>
    </submittedName>
</protein>
<reference evidence="2" key="1">
    <citation type="thesis" date="2020" institute="ProQuest LLC" country="789 East Eisenhower Parkway, Ann Arbor, MI, USA">
        <title>Comparative Genomics and Chromosome Evolution.</title>
        <authorList>
            <person name="Mudd A.B."/>
        </authorList>
    </citation>
    <scope>NUCLEOTIDE SEQUENCE</scope>
    <source>
        <strain evidence="2">HN-11 Male</strain>
        <tissue evidence="2">Kidney and liver</tissue>
    </source>
</reference>
<proteinExistence type="predicted"/>